<dbReference type="AlphaFoldDB" id="A0A7R9M4A9"/>
<sequence length="336" mass="38332">MQFYQLTRLLYDYMPALYEHFERHDISPTLYAAPWFLTLFASQFSISFVTRLFDILFLMGIEAIFRVSLVLLDTNSEALLGCDGFETIMEYLKEVVPNMDVLAMESLFDRVFTLDIGAKLNVYEVEYRVFQEELIHMSKSTGSSKIIVNRRISNESTDKGQQHRDQVQELESQVQMYQSKYVQLQSQCDTYLSTIRRLEQRVRACEDEKDALVHSVSALQKRNEKLELLAKTAGAADNNDSDLESKQKSRSERFSLESAPVFSISRASESRETHGSANGADPEGDDDDEDEEGLAIGDEYDIDINSDSDCGDRDPDHRQTSGQMDRTHSDTSNLSI</sequence>
<feature type="domain" description="Rab-GAP TBC" evidence="3">
    <location>
        <begin position="1"/>
        <end position="60"/>
    </location>
</feature>
<evidence type="ECO:0000256" key="1">
    <source>
        <dbReference type="SAM" id="Coils"/>
    </source>
</evidence>
<protein>
    <recommendedName>
        <fullName evidence="3">Rab-GAP TBC domain-containing protein</fullName>
    </recommendedName>
</protein>
<dbReference type="SUPFAM" id="SSF47923">
    <property type="entry name" value="Ypt/Rab-GAP domain of gyp1p"/>
    <property type="match status" value="1"/>
</dbReference>
<organism evidence="4">
    <name type="scientific">Oppiella nova</name>
    <dbReference type="NCBI Taxonomy" id="334625"/>
    <lineage>
        <taxon>Eukaryota</taxon>
        <taxon>Metazoa</taxon>
        <taxon>Ecdysozoa</taxon>
        <taxon>Arthropoda</taxon>
        <taxon>Chelicerata</taxon>
        <taxon>Arachnida</taxon>
        <taxon>Acari</taxon>
        <taxon>Acariformes</taxon>
        <taxon>Sarcoptiformes</taxon>
        <taxon>Oribatida</taxon>
        <taxon>Brachypylina</taxon>
        <taxon>Oppioidea</taxon>
        <taxon>Oppiidae</taxon>
        <taxon>Oppiella</taxon>
    </lineage>
</organism>
<feature type="compositionally biased region" description="Basic and acidic residues" evidence="2">
    <location>
        <begin position="243"/>
        <end position="255"/>
    </location>
</feature>
<reference evidence="4" key="1">
    <citation type="submission" date="2020-11" db="EMBL/GenBank/DDBJ databases">
        <authorList>
            <person name="Tran Van P."/>
        </authorList>
    </citation>
    <scope>NUCLEOTIDE SEQUENCE</scope>
</reference>
<evidence type="ECO:0000313" key="4">
    <source>
        <dbReference type="EMBL" id="CAD7651996.1"/>
    </source>
</evidence>
<feature type="compositionally biased region" description="Acidic residues" evidence="2">
    <location>
        <begin position="282"/>
        <end position="306"/>
    </location>
</feature>
<evidence type="ECO:0000256" key="2">
    <source>
        <dbReference type="SAM" id="MobiDB-lite"/>
    </source>
</evidence>
<gene>
    <name evidence="4" type="ORF">ONB1V03_LOCUS8663</name>
</gene>
<dbReference type="Pfam" id="PF23436">
    <property type="entry name" value="RabGap-TBC_2"/>
    <property type="match status" value="1"/>
</dbReference>
<accession>A0A7R9M4A9</accession>
<evidence type="ECO:0000259" key="3">
    <source>
        <dbReference type="PROSITE" id="PS50086"/>
    </source>
</evidence>
<feature type="coiled-coil region" evidence="1">
    <location>
        <begin position="160"/>
        <end position="215"/>
    </location>
</feature>
<feature type="compositionally biased region" description="Basic and acidic residues" evidence="2">
    <location>
        <begin position="310"/>
        <end position="329"/>
    </location>
</feature>
<feature type="region of interest" description="Disordered" evidence="2">
    <location>
        <begin position="232"/>
        <end position="336"/>
    </location>
</feature>
<dbReference type="PANTHER" id="PTHR47219:SF16">
    <property type="entry name" value="GTPASE ACTIVATING PROTEIN"/>
    <property type="match status" value="1"/>
</dbReference>
<dbReference type="InterPro" id="IPR050302">
    <property type="entry name" value="Rab_GAP_TBC_domain"/>
</dbReference>
<dbReference type="Gene3D" id="1.10.472.80">
    <property type="entry name" value="Ypt/Rab-GAP domain of gyp1p, domain 3"/>
    <property type="match status" value="1"/>
</dbReference>
<dbReference type="EMBL" id="OC919875">
    <property type="protein sequence ID" value="CAD7651996.1"/>
    <property type="molecule type" value="Genomic_DNA"/>
</dbReference>
<dbReference type="PANTHER" id="PTHR47219">
    <property type="entry name" value="RAB GTPASE-ACTIVATING PROTEIN 1-LIKE"/>
    <property type="match status" value="1"/>
</dbReference>
<proteinExistence type="predicted"/>
<keyword evidence="5" id="KW-1185">Reference proteome</keyword>
<dbReference type="Proteomes" id="UP000728032">
    <property type="component" value="Unassembled WGS sequence"/>
</dbReference>
<keyword evidence="1" id="KW-0175">Coiled coil</keyword>
<dbReference type="OrthoDB" id="295078at2759"/>
<name>A0A7R9M4A9_9ACAR</name>
<dbReference type="InterPro" id="IPR000195">
    <property type="entry name" value="Rab-GAP-TBC_dom"/>
</dbReference>
<dbReference type="InterPro" id="IPR035969">
    <property type="entry name" value="Rab-GAP_TBC_sf"/>
</dbReference>
<dbReference type="PROSITE" id="PS50086">
    <property type="entry name" value="TBC_RABGAP"/>
    <property type="match status" value="1"/>
</dbReference>
<dbReference type="EMBL" id="CAJPVJ010005050">
    <property type="protein sequence ID" value="CAG2169180.1"/>
    <property type="molecule type" value="Genomic_DNA"/>
</dbReference>
<evidence type="ECO:0000313" key="5">
    <source>
        <dbReference type="Proteomes" id="UP000728032"/>
    </source>
</evidence>